<accession>A0A6G1EU60</accession>
<dbReference type="Proteomes" id="UP000479710">
    <property type="component" value="Unassembled WGS sequence"/>
</dbReference>
<dbReference type="AlphaFoldDB" id="A0A6G1EU60"/>
<feature type="compositionally biased region" description="Basic residues" evidence="1">
    <location>
        <begin position="61"/>
        <end position="73"/>
    </location>
</feature>
<gene>
    <name evidence="2" type="ORF">E2562_038046</name>
</gene>
<name>A0A6G1EU60_9ORYZ</name>
<feature type="compositionally biased region" description="Low complexity" evidence="1">
    <location>
        <begin position="36"/>
        <end position="60"/>
    </location>
</feature>
<comment type="caution">
    <text evidence="2">The sequence shown here is derived from an EMBL/GenBank/DDBJ whole genome shotgun (WGS) entry which is preliminary data.</text>
</comment>
<sequence>MPHDDETPKLNAAPHASAELRLCAPPAPVQPRRGKAAAPARPSRRATSTSRPSRTPAARPRLGRRHPLRPMPH</sequence>
<feature type="region of interest" description="Disordered" evidence="1">
    <location>
        <begin position="1"/>
        <end position="73"/>
    </location>
</feature>
<organism evidence="2 3">
    <name type="scientific">Oryza meyeriana var. granulata</name>
    <dbReference type="NCBI Taxonomy" id="110450"/>
    <lineage>
        <taxon>Eukaryota</taxon>
        <taxon>Viridiplantae</taxon>
        <taxon>Streptophyta</taxon>
        <taxon>Embryophyta</taxon>
        <taxon>Tracheophyta</taxon>
        <taxon>Spermatophyta</taxon>
        <taxon>Magnoliopsida</taxon>
        <taxon>Liliopsida</taxon>
        <taxon>Poales</taxon>
        <taxon>Poaceae</taxon>
        <taxon>BOP clade</taxon>
        <taxon>Oryzoideae</taxon>
        <taxon>Oryzeae</taxon>
        <taxon>Oryzinae</taxon>
        <taxon>Oryza</taxon>
        <taxon>Oryza meyeriana</taxon>
    </lineage>
</organism>
<proteinExistence type="predicted"/>
<evidence type="ECO:0000313" key="3">
    <source>
        <dbReference type="Proteomes" id="UP000479710"/>
    </source>
</evidence>
<dbReference type="EMBL" id="SPHZ02000003">
    <property type="protein sequence ID" value="KAF0928139.1"/>
    <property type="molecule type" value="Genomic_DNA"/>
</dbReference>
<protein>
    <submittedName>
        <fullName evidence="2">Uncharacterized protein</fullName>
    </submittedName>
</protein>
<evidence type="ECO:0000256" key="1">
    <source>
        <dbReference type="SAM" id="MobiDB-lite"/>
    </source>
</evidence>
<reference evidence="2 3" key="1">
    <citation type="submission" date="2019-11" db="EMBL/GenBank/DDBJ databases">
        <title>Whole genome sequence of Oryza granulata.</title>
        <authorList>
            <person name="Li W."/>
        </authorList>
    </citation>
    <scope>NUCLEOTIDE SEQUENCE [LARGE SCALE GENOMIC DNA]</scope>
    <source>
        <strain evidence="3">cv. Menghai</strain>
        <tissue evidence="2">Leaf</tissue>
    </source>
</reference>
<evidence type="ECO:0000313" key="2">
    <source>
        <dbReference type="EMBL" id="KAF0928139.1"/>
    </source>
</evidence>
<keyword evidence="3" id="KW-1185">Reference proteome</keyword>